<evidence type="ECO:0000313" key="10">
    <source>
        <dbReference type="Proteomes" id="UP001231362"/>
    </source>
</evidence>
<protein>
    <submittedName>
        <fullName evidence="9">Drug/metabolite transporter (DMT)-like permease</fullName>
    </submittedName>
</protein>
<comment type="subcellular location">
    <subcellularLocation>
        <location evidence="1">Cell membrane</location>
        <topology evidence="1">Multi-pass membrane protein</topology>
    </subcellularLocation>
</comment>
<evidence type="ECO:0000256" key="7">
    <source>
        <dbReference type="SAM" id="Phobius"/>
    </source>
</evidence>
<evidence type="ECO:0000256" key="6">
    <source>
        <dbReference type="ARBA" id="ARBA00023136"/>
    </source>
</evidence>
<comment type="caution">
    <text evidence="9">The sequence shown here is derived from an EMBL/GenBank/DDBJ whole genome shotgun (WGS) entry which is preliminary data.</text>
</comment>
<feature type="domain" description="EamA" evidence="8">
    <location>
        <begin position="151"/>
        <end position="288"/>
    </location>
</feature>
<feature type="transmembrane region" description="Helical" evidence="7">
    <location>
        <begin position="273"/>
        <end position="298"/>
    </location>
</feature>
<name>A0ABT9V2J6_9BACL</name>
<evidence type="ECO:0000256" key="4">
    <source>
        <dbReference type="ARBA" id="ARBA00022692"/>
    </source>
</evidence>
<evidence type="ECO:0000259" key="8">
    <source>
        <dbReference type="Pfam" id="PF00892"/>
    </source>
</evidence>
<dbReference type="PANTHER" id="PTHR42920">
    <property type="entry name" value="OS03G0707200 PROTEIN-RELATED"/>
    <property type="match status" value="1"/>
</dbReference>
<evidence type="ECO:0000313" key="9">
    <source>
        <dbReference type="EMBL" id="MDQ0155146.1"/>
    </source>
</evidence>
<dbReference type="InterPro" id="IPR037185">
    <property type="entry name" value="EmrE-like"/>
</dbReference>
<dbReference type="EMBL" id="JAUSTU010000005">
    <property type="protein sequence ID" value="MDQ0155146.1"/>
    <property type="molecule type" value="Genomic_DNA"/>
</dbReference>
<keyword evidence="3" id="KW-1003">Cell membrane</keyword>
<sequence>MTNSKLFADLSLLLVALVWGATFVIVQNAIDLLPPITFNGIRFLIATMILGGWLLLFERKQLALANRKIFLSGFIIGVWLFFGYATQTIGLLYTSSSKAGFITGLSVILVPLLSLLLLKLRPTKNAIIGVLVATVGLYLLTMTDISALNQGDALVFLCAIAFALQIVFTGKYSSQFPTLFLTVIQIGTVAVLSLIYSFLFEDWTLAFQPAIILNSSVIIALLITSVFATALAFFAQTNFQKFTTPTRVALIFATEPVFAAITGFIWAHDRLSASAIMGCVLILAGMIFAELPSASIFYKQKKKQENTLGT</sequence>
<feature type="transmembrane region" description="Helical" evidence="7">
    <location>
        <begin position="12"/>
        <end position="30"/>
    </location>
</feature>
<feature type="transmembrane region" description="Helical" evidence="7">
    <location>
        <begin position="69"/>
        <end position="93"/>
    </location>
</feature>
<evidence type="ECO:0000256" key="1">
    <source>
        <dbReference type="ARBA" id="ARBA00004651"/>
    </source>
</evidence>
<accession>A0ABT9V2J6</accession>
<keyword evidence="5 7" id="KW-1133">Transmembrane helix</keyword>
<dbReference type="RefSeq" id="WP_307149717.1">
    <property type="nucleotide sequence ID" value="NZ_JAUSTU010000005.1"/>
</dbReference>
<feature type="transmembrane region" description="Helical" evidence="7">
    <location>
        <begin position="125"/>
        <end position="141"/>
    </location>
</feature>
<comment type="similarity">
    <text evidence="2">Belongs to the EamA transporter family.</text>
</comment>
<dbReference type="InterPro" id="IPR000620">
    <property type="entry name" value="EamA_dom"/>
</dbReference>
<feature type="transmembrane region" description="Helical" evidence="7">
    <location>
        <begin position="153"/>
        <end position="172"/>
    </location>
</feature>
<feature type="domain" description="EamA" evidence="8">
    <location>
        <begin position="7"/>
        <end position="141"/>
    </location>
</feature>
<dbReference type="SUPFAM" id="SSF103481">
    <property type="entry name" value="Multidrug resistance efflux transporter EmrE"/>
    <property type="match status" value="2"/>
</dbReference>
<keyword evidence="6 7" id="KW-0472">Membrane</keyword>
<proteinExistence type="inferred from homology"/>
<keyword evidence="4 7" id="KW-0812">Transmembrane</keyword>
<keyword evidence="10" id="KW-1185">Reference proteome</keyword>
<dbReference type="Pfam" id="PF00892">
    <property type="entry name" value="EamA"/>
    <property type="match status" value="2"/>
</dbReference>
<dbReference type="PANTHER" id="PTHR42920:SF5">
    <property type="entry name" value="EAMA DOMAIN-CONTAINING PROTEIN"/>
    <property type="match status" value="1"/>
</dbReference>
<dbReference type="InterPro" id="IPR051258">
    <property type="entry name" value="Diverse_Substrate_Transporter"/>
</dbReference>
<feature type="transmembrane region" description="Helical" evidence="7">
    <location>
        <begin position="247"/>
        <end position="267"/>
    </location>
</feature>
<feature type="transmembrane region" description="Helical" evidence="7">
    <location>
        <begin position="99"/>
        <end position="118"/>
    </location>
</feature>
<evidence type="ECO:0000256" key="2">
    <source>
        <dbReference type="ARBA" id="ARBA00007362"/>
    </source>
</evidence>
<dbReference type="Proteomes" id="UP001231362">
    <property type="component" value="Unassembled WGS sequence"/>
</dbReference>
<feature type="transmembrane region" description="Helical" evidence="7">
    <location>
        <begin position="211"/>
        <end position="235"/>
    </location>
</feature>
<evidence type="ECO:0000256" key="3">
    <source>
        <dbReference type="ARBA" id="ARBA00022475"/>
    </source>
</evidence>
<feature type="transmembrane region" description="Helical" evidence="7">
    <location>
        <begin position="36"/>
        <end position="57"/>
    </location>
</feature>
<gene>
    <name evidence="9" type="ORF">J2S07_001450</name>
</gene>
<reference evidence="9 10" key="1">
    <citation type="submission" date="2023-07" db="EMBL/GenBank/DDBJ databases">
        <title>Genomic Encyclopedia of Type Strains, Phase IV (KMG-IV): sequencing the most valuable type-strain genomes for metagenomic binning, comparative biology and taxonomic classification.</title>
        <authorList>
            <person name="Goeker M."/>
        </authorList>
    </citation>
    <scope>NUCLEOTIDE SEQUENCE [LARGE SCALE GENOMIC DNA]</scope>
    <source>
        <strain evidence="9 10">DSM 23948</strain>
    </source>
</reference>
<organism evidence="9 10">
    <name type="scientific">Anoxybacillus andreesenii</name>
    <dbReference type="NCBI Taxonomy" id="1325932"/>
    <lineage>
        <taxon>Bacteria</taxon>
        <taxon>Bacillati</taxon>
        <taxon>Bacillota</taxon>
        <taxon>Bacilli</taxon>
        <taxon>Bacillales</taxon>
        <taxon>Anoxybacillaceae</taxon>
        <taxon>Anoxybacillus</taxon>
    </lineage>
</organism>
<feature type="transmembrane region" description="Helical" evidence="7">
    <location>
        <begin position="179"/>
        <end position="199"/>
    </location>
</feature>
<evidence type="ECO:0000256" key="5">
    <source>
        <dbReference type="ARBA" id="ARBA00022989"/>
    </source>
</evidence>